<accession>A0ABW3ZKG6</accession>
<gene>
    <name evidence="2" type="ORF">ACFQ4E_14355</name>
</gene>
<protein>
    <recommendedName>
        <fullName evidence="4">Heme exporter protein D</fullName>
    </recommendedName>
</protein>
<keyword evidence="1" id="KW-0812">Transmembrane</keyword>
<organism evidence="2 3">
    <name type="scientific">Litorisediminicola beolgyonensis</name>
    <dbReference type="NCBI Taxonomy" id="1173614"/>
    <lineage>
        <taxon>Bacteria</taxon>
        <taxon>Pseudomonadati</taxon>
        <taxon>Pseudomonadota</taxon>
        <taxon>Alphaproteobacteria</taxon>
        <taxon>Rhodobacterales</taxon>
        <taxon>Paracoccaceae</taxon>
        <taxon>Litorisediminicola</taxon>
    </lineage>
</organism>
<name>A0ABW3ZKG6_9RHOB</name>
<comment type="caution">
    <text evidence="2">The sequence shown here is derived from an EMBL/GenBank/DDBJ whole genome shotgun (WGS) entry which is preliminary data.</text>
</comment>
<dbReference type="RefSeq" id="WP_386804706.1">
    <property type="nucleotide sequence ID" value="NZ_JBHTMU010000027.1"/>
</dbReference>
<evidence type="ECO:0000313" key="3">
    <source>
        <dbReference type="Proteomes" id="UP001597135"/>
    </source>
</evidence>
<keyword evidence="3" id="KW-1185">Reference proteome</keyword>
<keyword evidence="1" id="KW-0472">Membrane</keyword>
<dbReference type="EMBL" id="JBHTMU010000027">
    <property type="protein sequence ID" value="MFD1343609.1"/>
    <property type="molecule type" value="Genomic_DNA"/>
</dbReference>
<evidence type="ECO:0000313" key="2">
    <source>
        <dbReference type="EMBL" id="MFD1343609.1"/>
    </source>
</evidence>
<reference evidence="3" key="1">
    <citation type="journal article" date="2019" name="Int. J. Syst. Evol. Microbiol.">
        <title>The Global Catalogue of Microorganisms (GCM) 10K type strain sequencing project: providing services to taxonomists for standard genome sequencing and annotation.</title>
        <authorList>
            <consortium name="The Broad Institute Genomics Platform"/>
            <consortium name="The Broad Institute Genome Sequencing Center for Infectious Disease"/>
            <person name="Wu L."/>
            <person name="Ma J."/>
        </authorList>
    </citation>
    <scope>NUCLEOTIDE SEQUENCE [LARGE SCALE GENOMIC DNA]</scope>
    <source>
        <strain evidence="3">CCUG 62953</strain>
    </source>
</reference>
<sequence length="41" mass="4693">MEYTYIIPIVTLIALLSLTVARASVNLRRWAKIMQADEGDR</sequence>
<keyword evidence="1" id="KW-1133">Transmembrane helix</keyword>
<proteinExistence type="predicted"/>
<dbReference type="Proteomes" id="UP001597135">
    <property type="component" value="Unassembled WGS sequence"/>
</dbReference>
<feature type="transmembrane region" description="Helical" evidence="1">
    <location>
        <begin position="6"/>
        <end position="25"/>
    </location>
</feature>
<evidence type="ECO:0008006" key="4">
    <source>
        <dbReference type="Google" id="ProtNLM"/>
    </source>
</evidence>
<evidence type="ECO:0000256" key="1">
    <source>
        <dbReference type="SAM" id="Phobius"/>
    </source>
</evidence>